<evidence type="ECO:0000259" key="5">
    <source>
        <dbReference type="Pfam" id="PF12588"/>
    </source>
</evidence>
<dbReference type="InterPro" id="IPR022237">
    <property type="entry name" value="PsiD-like"/>
</dbReference>
<dbReference type="GO" id="GO:0004609">
    <property type="term" value="F:phosphatidylserine decarboxylase activity"/>
    <property type="evidence" value="ECO:0007669"/>
    <property type="project" value="InterPro"/>
</dbReference>
<dbReference type="Proteomes" id="UP000091926">
    <property type="component" value="Chromosome"/>
</dbReference>
<reference evidence="6 7" key="1">
    <citation type="submission" date="2016-06" db="EMBL/GenBank/DDBJ databases">
        <title>Complete genome sequences of Bordetella bronchialis and Bordetella flabilis.</title>
        <authorList>
            <person name="LiPuma J.J."/>
            <person name="Spilker T."/>
        </authorList>
    </citation>
    <scope>NUCLEOTIDE SEQUENCE [LARGE SCALE GENOMIC DNA]</scope>
    <source>
        <strain evidence="6 7">AU10664</strain>
    </source>
</reference>
<feature type="domain" description="L-tryptophan decarboxylase PsiD-like" evidence="5">
    <location>
        <begin position="49"/>
        <end position="175"/>
    </location>
</feature>
<dbReference type="RefSeq" id="WP_066658499.1">
    <property type="nucleotide sequence ID" value="NZ_CBCSCL010000001.1"/>
</dbReference>
<dbReference type="Pfam" id="PF12588">
    <property type="entry name" value="PSDC"/>
    <property type="match status" value="1"/>
</dbReference>
<evidence type="ECO:0000256" key="1">
    <source>
        <dbReference type="ARBA" id="ARBA00022793"/>
    </source>
</evidence>
<evidence type="ECO:0000313" key="7">
    <source>
        <dbReference type="Proteomes" id="UP000091926"/>
    </source>
</evidence>
<keyword evidence="7" id="KW-1185">Reference proteome</keyword>
<dbReference type="EMBL" id="CP016172">
    <property type="protein sequence ID" value="ANN77952.1"/>
    <property type="molecule type" value="Genomic_DNA"/>
</dbReference>
<dbReference type="Pfam" id="PF02666">
    <property type="entry name" value="PS_Dcarbxylase"/>
    <property type="match status" value="1"/>
</dbReference>
<dbReference type="STRING" id="463014.BAU07_13405"/>
<dbReference type="AlphaFoldDB" id="A0A193GD50"/>
<keyword evidence="4" id="KW-0670">Pyruvate</keyword>
<accession>A0A193GD50</accession>
<evidence type="ECO:0000256" key="2">
    <source>
        <dbReference type="ARBA" id="ARBA00023145"/>
    </source>
</evidence>
<evidence type="ECO:0000256" key="4">
    <source>
        <dbReference type="ARBA" id="ARBA00023317"/>
    </source>
</evidence>
<dbReference type="PANTHER" id="PTHR10067:SF9">
    <property type="entry name" value="PHOSPHATIDYLSERINE DECARBOXYLASE FAMILY PROTEIN (AFU_ORTHOLOGUE AFUA_7G01730)"/>
    <property type="match status" value="1"/>
</dbReference>
<name>A0A193GD50_9BORD</name>
<evidence type="ECO:0000256" key="3">
    <source>
        <dbReference type="ARBA" id="ARBA00023239"/>
    </source>
</evidence>
<dbReference type="InterPro" id="IPR003817">
    <property type="entry name" value="PS_Dcarbxylase"/>
</dbReference>
<dbReference type="KEGG" id="bfz:BAU07_13405"/>
<dbReference type="OrthoDB" id="9802030at2"/>
<gene>
    <name evidence="6" type="ORF">BAU07_13405</name>
</gene>
<keyword evidence="2" id="KW-0865">Zymogen</keyword>
<protein>
    <submittedName>
        <fullName evidence="6">Phosphatidylserine decarboxylase</fullName>
    </submittedName>
</protein>
<evidence type="ECO:0000313" key="6">
    <source>
        <dbReference type="EMBL" id="ANN77952.1"/>
    </source>
</evidence>
<keyword evidence="3" id="KW-0456">Lyase</keyword>
<dbReference type="GO" id="GO:0006646">
    <property type="term" value="P:phosphatidylethanolamine biosynthetic process"/>
    <property type="evidence" value="ECO:0007669"/>
    <property type="project" value="TreeGrafter"/>
</dbReference>
<organism evidence="6 7">
    <name type="scientific">Bordetella flabilis</name>
    <dbReference type="NCBI Taxonomy" id="463014"/>
    <lineage>
        <taxon>Bacteria</taxon>
        <taxon>Pseudomonadati</taxon>
        <taxon>Pseudomonadota</taxon>
        <taxon>Betaproteobacteria</taxon>
        <taxon>Burkholderiales</taxon>
        <taxon>Alcaligenaceae</taxon>
        <taxon>Bordetella</taxon>
    </lineage>
</organism>
<proteinExistence type="predicted"/>
<sequence length="416" mass="46109">MSGQIQGEAGQRRRLGAWLAPEEKAMAAFRVDLMTRARARHGKVEPAGVVREFESFINRDAVLRMNLTRAIDQARDAGHVLGYGSVEELMMALDYVMTYAPPFSQASTIILPINGLLEWLMCMPSGYAVFRDPAFNRHMKRVLDLWCGFLCGPHSRTHLNDASPNGWFCPEALKKTGMSQFLCDPAAPYWGFASWNDFFTRRFKPDARPVHEPGNSRAIVSACEASPYAIGENVQRHDKFWLKSQPYSLGEIFTGREPELARRFVGGTIYQAYLGATYYHRWHAPVAGRIQKAYLVDGTYYSDLEAEGEDPHGLNDSQGYTTAVAARAIIVIEADDPAVGQVACVFVGMAEVSSCVIDAMPGQDVEKGDELGYFQYGGSTYCLIFEPGVIQEFGPRPPFSSDAEPVPVNAYLASAR</sequence>
<keyword evidence="1" id="KW-0210">Decarboxylase</keyword>
<dbReference type="PANTHER" id="PTHR10067">
    <property type="entry name" value="PHOSPHATIDYLSERINE DECARBOXYLASE"/>
    <property type="match status" value="1"/>
</dbReference>